<dbReference type="GO" id="GO:0032259">
    <property type="term" value="P:methylation"/>
    <property type="evidence" value="ECO:0007669"/>
    <property type="project" value="UniProtKB-KW"/>
</dbReference>
<keyword evidence="1" id="KW-0808">Transferase</keyword>
<dbReference type="AlphaFoldDB" id="A0A5B6WPE1"/>
<keyword evidence="1" id="KW-0489">Methyltransferase</keyword>
<proteinExistence type="predicted"/>
<organism evidence="1 2">
    <name type="scientific">Gossypium australe</name>
    <dbReference type="NCBI Taxonomy" id="47621"/>
    <lineage>
        <taxon>Eukaryota</taxon>
        <taxon>Viridiplantae</taxon>
        <taxon>Streptophyta</taxon>
        <taxon>Embryophyta</taxon>
        <taxon>Tracheophyta</taxon>
        <taxon>Spermatophyta</taxon>
        <taxon>Magnoliopsida</taxon>
        <taxon>eudicotyledons</taxon>
        <taxon>Gunneridae</taxon>
        <taxon>Pentapetalae</taxon>
        <taxon>rosids</taxon>
        <taxon>malvids</taxon>
        <taxon>Malvales</taxon>
        <taxon>Malvaceae</taxon>
        <taxon>Malvoideae</taxon>
        <taxon>Gossypium</taxon>
    </lineage>
</organism>
<accession>A0A5B6WPE1</accession>
<dbReference type="GO" id="GO:0008168">
    <property type="term" value="F:methyltransferase activity"/>
    <property type="evidence" value="ECO:0007669"/>
    <property type="project" value="UniProtKB-KW"/>
</dbReference>
<protein>
    <submittedName>
        <fullName evidence="1">Putative methyltransferase PMT5</fullName>
    </submittedName>
</protein>
<evidence type="ECO:0000313" key="1">
    <source>
        <dbReference type="EMBL" id="KAA3483761.1"/>
    </source>
</evidence>
<gene>
    <name evidence="1" type="ORF">EPI10_005903</name>
</gene>
<dbReference type="OrthoDB" id="2013972at2759"/>
<evidence type="ECO:0000313" key="2">
    <source>
        <dbReference type="Proteomes" id="UP000325315"/>
    </source>
</evidence>
<reference evidence="2" key="1">
    <citation type="journal article" date="2019" name="Plant Biotechnol. J.">
        <title>Genome sequencing of the Australian wild diploid species Gossypium australe highlights disease resistance and delayed gland morphogenesis.</title>
        <authorList>
            <person name="Cai Y."/>
            <person name="Cai X."/>
            <person name="Wang Q."/>
            <person name="Wang P."/>
            <person name="Zhang Y."/>
            <person name="Cai C."/>
            <person name="Xu Y."/>
            <person name="Wang K."/>
            <person name="Zhou Z."/>
            <person name="Wang C."/>
            <person name="Geng S."/>
            <person name="Li B."/>
            <person name="Dong Q."/>
            <person name="Hou Y."/>
            <person name="Wang H."/>
            <person name="Ai P."/>
            <person name="Liu Z."/>
            <person name="Yi F."/>
            <person name="Sun M."/>
            <person name="An G."/>
            <person name="Cheng J."/>
            <person name="Zhang Y."/>
            <person name="Shi Q."/>
            <person name="Xie Y."/>
            <person name="Shi X."/>
            <person name="Chang Y."/>
            <person name="Huang F."/>
            <person name="Chen Y."/>
            <person name="Hong S."/>
            <person name="Mi L."/>
            <person name="Sun Q."/>
            <person name="Zhang L."/>
            <person name="Zhou B."/>
            <person name="Peng R."/>
            <person name="Zhang X."/>
            <person name="Liu F."/>
        </authorList>
    </citation>
    <scope>NUCLEOTIDE SEQUENCE [LARGE SCALE GENOMIC DNA]</scope>
    <source>
        <strain evidence="2">cv. PA1801</strain>
    </source>
</reference>
<sequence>MKFILAASECDTQFIHPCHFFTYFIVNSLYRTILAVQLPRNVISTNRSTKSLSLSLTFPNGSSFPFKTLAIYQMGNDSKPSHSNVYDIL</sequence>
<dbReference type="Proteomes" id="UP000325315">
    <property type="component" value="Unassembled WGS sequence"/>
</dbReference>
<comment type="caution">
    <text evidence="1">The sequence shown here is derived from an EMBL/GenBank/DDBJ whole genome shotgun (WGS) entry which is preliminary data.</text>
</comment>
<name>A0A5B6WPE1_9ROSI</name>
<dbReference type="EMBL" id="SMMG02000002">
    <property type="protein sequence ID" value="KAA3483761.1"/>
    <property type="molecule type" value="Genomic_DNA"/>
</dbReference>
<keyword evidence="2" id="KW-1185">Reference proteome</keyword>